<evidence type="ECO:0000259" key="6">
    <source>
        <dbReference type="Pfam" id="PF08281"/>
    </source>
</evidence>
<evidence type="ECO:0000256" key="1">
    <source>
        <dbReference type="ARBA" id="ARBA00010641"/>
    </source>
</evidence>
<dbReference type="GO" id="GO:0016987">
    <property type="term" value="F:sigma factor activity"/>
    <property type="evidence" value="ECO:0007669"/>
    <property type="project" value="UniProtKB-KW"/>
</dbReference>
<keyword evidence="3" id="KW-0731">Sigma factor</keyword>
<evidence type="ECO:0000256" key="4">
    <source>
        <dbReference type="ARBA" id="ARBA00023163"/>
    </source>
</evidence>
<keyword evidence="2" id="KW-0805">Transcription regulation</keyword>
<comment type="similarity">
    <text evidence="1">Belongs to the sigma-70 factor family. ECF subfamily.</text>
</comment>
<dbReference type="PANTHER" id="PTHR43133:SF63">
    <property type="entry name" value="RNA POLYMERASE SIGMA FACTOR FECI-RELATED"/>
    <property type="match status" value="1"/>
</dbReference>
<protein>
    <recommendedName>
        <fullName evidence="9">Sigma-70 family RNA polymerase sigma factor</fullName>
    </recommendedName>
</protein>
<dbReference type="SUPFAM" id="SSF88946">
    <property type="entry name" value="Sigma2 domain of RNA polymerase sigma factors"/>
    <property type="match status" value="1"/>
</dbReference>
<sequence length="205" mass="23352">MSTPNYHNVVYSDVNSQCIRYEHADNENALHCRHSSCTSSSSTQEFIERTLVLNIDKIRGFIRSKVNEYHDVDDLLQETLLRTLHSAQGGLLVNPLAYAVQVAKSVVIDHWRKSNFDTVSFEEGFDSYGTSMESMHASEERLALLADVIEAMPPLRRDVFIRRRVEGQTRDEISVALGISIMSVKKHITRALMDINMGMKKHDQL</sequence>
<evidence type="ECO:0000259" key="5">
    <source>
        <dbReference type="Pfam" id="PF04542"/>
    </source>
</evidence>
<evidence type="ECO:0000256" key="2">
    <source>
        <dbReference type="ARBA" id="ARBA00023015"/>
    </source>
</evidence>
<dbReference type="GO" id="GO:0006352">
    <property type="term" value="P:DNA-templated transcription initiation"/>
    <property type="evidence" value="ECO:0007669"/>
    <property type="project" value="InterPro"/>
</dbReference>
<dbReference type="Proteomes" id="UP001156870">
    <property type="component" value="Unassembled WGS sequence"/>
</dbReference>
<comment type="caution">
    <text evidence="7">The sequence shown here is derived from an EMBL/GenBank/DDBJ whole genome shotgun (WGS) entry which is preliminary data.</text>
</comment>
<name>A0AA37WNW9_9GAMM</name>
<dbReference type="InterPro" id="IPR039425">
    <property type="entry name" value="RNA_pol_sigma-70-like"/>
</dbReference>
<reference evidence="7 8" key="1">
    <citation type="journal article" date="2014" name="Int. J. Syst. Evol. Microbiol.">
        <title>Complete genome sequence of Corynebacterium casei LMG S-19264T (=DSM 44701T), isolated from a smear-ripened cheese.</title>
        <authorList>
            <consortium name="US DOE Joint Genome Institute (JGI-PGF)"/>
            <person name="Walter F."/>
            <person name="Albersmeier A."/>
            <person name="Kalinowski J."/>
            <person name="Ruckert C."/>
        </authorList>
    </citation>
    <scope>NUCLEOTIDE SEQUENCE [LARGE SCALE GENOMIC DNA]</scope>
    <source>
        <strain evidence="7 8">NBRC 110095</strain>
    </source>
</reference>
<feature type="domain" description="RNA polymerase sigma-70 region 2" evidence="5">
    <location>
        <begin position="56"/>
        <end position="114"/>
    </location>
</feature>
<dbReference type="PANTHER" id="PTHR43133">
    <property type="entry name" value="RNA POLYMERASE ECF-TYPE SIGMA FACTO"/>
    <property type="match status" value="1"/>
</dbReference>
<dbReference type="EMBL" id="BSPD01000029">
    <property type="protein sequence ID" value="GLS25357.1"/>
    <property type="molecule type" value="Genomic_DNA"/>
</dbReference>
<evidence type="ECO:0000256" key="3">
    <source>
        <dbReference type="ARBA" id="ARBA00023082"/>
    </source>
</evidence>
<dbReference type="Gene3D" id="1.10.10.10">
    <property type="entry name" value="Winged helix-like DNA-binding domain superfamily/Winged helix DNA-binding domain"/>
    <property type="match status" value="1"/>
</dbReference>
<evidence type="ECO:0008006" key="9">
    <source>
        <dbReference type="Google" id="ProtNLM"/>
    </source>
</evidence>
<keyword evidence="4" id="KW-0804">Transcription</keyword>
<keyword evidence="8" id="KW-1185">Reference proteome</keyword>
<dbReference type="InterPro" id="IPR013325">
    <property type="entry name" value="RNA_pol_sigma_r2"/>
</dbReference>
<dbReference type="Pfam" id="PF04542">
    <property type="entry name" value="Sigma70_r2"/>
    <property type="match status" value="1"/>
</dbReference>
<organism evidence="7 8">
    <name type="scientific">Marinibactrum halimedae</name>
    <dbReference type="NCBI Taxonomy" id="1444977"/>
    <lineage>
        <taxon>Bacteria</taxon>
        <taxon>Pseudomonadati</taxon>
        <taxon>Pseudomonadota</taxon>
        <taxon>Gammaproteobacteria</taxon>
        <taxon>Cellvibrionales</taxon>
        <taxon>Cellvibrionaceae</taxon>
        <taxon>Marinibactrum</taxon>
    </lineage>
</organism>
<gene>
    <name evidence="7" type="ORF">GCM10007877_10710</name>
</gene>
<feature type="domain" description="RNA polymerase sigma factor 70 region 4 type 2" evidence="6">
    <location>
        <begin position="144"/>
        <end position="193"/>
    </location>
</feature>
<dbReference type="AlphaFoldDB" id="A0AA37WNW9"/>
<accession>A0AA37WNW9</accession>
<dbReference type="InterPro" id="IPR007627">
    <property type="entry name" value="RNA_pol_sigma70_r2"/>
</dbReference>
<dbReference type="NCBIfam" id="TIGR02937">
    <property type="entry name" value="sigma70-ECF"/>
    <property type="match status" value="1"/>
</dbReference>
<evidence type="ECO:0000313" key="7">
    <source>
        <dbReference type="EMBL" id="GLS25357.1"/>
    </source>
</evidence>
<dbReference type="InterPro" id="IPR014284">
    <property type="entry name" value="RNA_pol_sigma-70_dom"/>
</dbReference>
<dbReference type="InterPro" id="IPR036388">
    <property type="entry name" value="WH-like_DNA-bd_sf"/>
</dbReference>
<dbReference type="Gene3D" id="1.10.1740.10">
    <property type="match status" value="1"/>
</dbReference>
<dbReference type="SUPFAM" id="SSF88659">
    <property type="entry name" value="Sigma3 and sigma4 domains of RNA polymerase sigma factors"/>
    <property type="match status" value="1"/>
</dbReference>
<dbReference type="Pfam" id="PF08281">
    <property type="entry name" value="Sigma70_r4_2"/>
    <property type="match status" value="1"/>
</dbReference>
<dbReference type="InterPro" id="IPR013249">
    <property type="entry name" value="RNA_pol_sigma70_r4_t2"/>
</dbReference>
<dbReference type="InterPro" id="IPR013324">
    <property type="entry name" value="RNA_pol_sigma_r3/r4-like"/>
</dbReference>
<dbReference type="RefSeq" id="WP_232593392.1">
    <property type="nucleotide sequence ID" value="NZ_BSPD01000029.1"/>
</dbReference>
<dbReference type="GO" id="GO:0003677">
    <property type="term" value="F:DNA binding"/>
    <property type="evidence" value="ECO:0007669"/>
    <property type="project" value="InterPro"/>
</dbReference>
<proteinExistence type="inferred from homology"/>
<evidence type="ECO:0000313" key="8">
    <source>
        <dbReference type="Proteomes" id="UP001156870"/>
    </source>
</evidence>